<proteinExistence type="predicted"/>
<feature type="region of interest" description="Disordered" evidence="1">
    <location>
        <begin position="398"/>
        <end position="425"/>
    </location>
</feature>
<dbReference type="AlphaFoldDB" id="A0AAW0QJ98"/>
<sequence length="425" mass="47559">MSQLPGAAVGTAVGVLLYSLFCEICNIIMVWLLLVHEEGLSYVACISYFTLLSTTCSIIQQFHDYIFWEDVVKAQFENKNEHAGNPQLTLANGSVGLDLVLFYIQFYCYTVEATFVLFWAFSLTQSVYGWADKPRWRRTFKKINAAGKIISAALPLLTICLLQVPTVQSTFVGFIVLADIECNPVALSCFGGCVFLIMILSRYIHTRRMLKTWSHGYGKKSSTNGTTSNGPHSSSGGHKPRSQGIYDRWLLIRFTIAFIFLAIFEVTNIVFQITAQKNNNRDAAAKVPDTSAERAVSMMLFNIPGVTASLLAFVVFGTTRPFRERMYRTFVPRWFQAKGKGRDNSNARNWAPQPHSQYSSRASAAKQRSTSFKLSKGVDAVTVDSDLQLDNLRAPRSTYLDMHDSDSESERSIPKGRNTTTTTIT</sequence>
<evidence type="ECO:0000313" key="3">
    <source>
        <dbReference type="EMBL" id="KAK8106107.1"/>
    </source>
</evidence>
<reference evidence="3 4" key="1">
    <citation type="submission" date="2023-01" db="EMBL/GenBank/DDBJ databases">
        <title>Analysis of 21 Apiospora genomes using comparative genomics revels a genus with tremendous synthesis potential of carbohydrate active enzymes and secondary metabolites.</title>
        <authorList>
            <person name="Sorensen T."/>
        </authorList>
    </citation>
    <scope>NUCLEOTIDE SEQUENCE [LARGE SCALE GENOMIC DNA]</scope>
    <source>
        <strain evidence="3 4">CBS 117206</strain>
    </source>
</reference>
<comment type="caution">
    <text evidence="3">The sequence shown here is derived from an EMBL/GenBank/DDBJ whole genome shotgun (WGS) entry which is preliminary data.</text>
</comment>
<feature type="transmembrane region" description="Helical" evidence="2">
    <location>
        <begin position="42"/>
        <end position="62"/>
    </location>
</feature>
<feature type="non-terminal residue" evidence="3">
    <location>
        <position position="425"/>
    </location>
</feature>
<organism evidence="3 4">
    <name type="scientific">Apiospora kogelbergensis</name>
    <dbReference type="NCBI Taxonomy" id="1337665"/>
    <lineage>
        <taxon>Eukaryota</taxon>
        <taxon>Fungi</taxon>
        <taxon>Dikarya</taxon>
        <taxon>Ascomycota</taxon>
        <taxon>Pezizomycotina</taxon>
        <taxon>Sordariomycetes</taxon>
        <taxon>Xylariomycetidae</taxon>
        <taxon>Amphisphaeriales</taxon>
        <taxon>Apiosporaceae</taxon>
        <taxon>Apiospora</taxon>
    </lineage>
</organism>
<keyword evidence="2" id="KW-1133">Transmembrane helix</keyword>
<evidence type="ECO:0000256" key="1">
    <source>
        <dbReference type="SAM" id="MobiDB-lite"/>
    </source>
</evidence>
<keyword evidence="4" id="KW-1185">Reference proteome</keyword>
<feature type="transmembrane region" description="Helical" evidence="2">
    <location>
        <begin position="145"/>
        <end position="165"/>
    </location>
</feature>
<feature type="transmembrane region" description="Helical" evidence="2">
    <location>
        <begin position="295"/>
        <end position="318"/>
    </location>
</feature>
<feature type="transmembrane region" description="Helical" evidence="2">
    <location>
        <begin position="185"/>
        <end position="204"/>
    </location>
</feature>
<feature type="region of interest" description="Disordered" evidence="1">
    <location>
        <begin position="340"/>
        <end position="365"/>
    </location>
</feature>
<feature type="compositionally biased region" description="Polar residues" evidence="1">
    <location>
        <begin position="346"/>
        <end position="365"/>
    </location>
</feature>
<evidence type="ECO:0000313" key="4">
    <source>
        <dbReference type="Proteomes" id="UP001392437"/>
    </source>
</evidence>
<evidence type="ECO:0008006" key="5">
    <source>
        <dbReference type="Google" id="ProtNLM"/>
    </source>
</evidence>
<dbReference type="EMBL" id="JAQQWP010000008">
    <property type="protein sequence ID" value="KAK8106107.1"/>
    <property type="molecule type" value="Genomic_DNA"/>
</dbReference>
<feature type="compositionally biased region" description="Basic and acidic residues" evidence="1">
    <location>
        <begin position="401"/>
        <end position="413"/>
    </location>
</feature>
<feature type="region of interest" description="Disordered" evidence="1">
    <location>
        <begin position="220"/>
        <end position="241"/>
    </location>
</feature>
<feature type="transmembrane region" description="Helical" evidence="2">
    <location>
        <begin position="100"/>
        <end position="124"/>
    </location>
</feature>
<keyword evidence="2" id="KW-0472">Membrane</keyword>
<keyword evidence="2" id="KW-0812">Transmembrane</keyword>
<feature type="transmembrane region" description="Helical" evidence="2">
    <location>
        <begin position="12"/>
        <end position="35"/>
    </location>
</feature>
<evidence type="ECO:0000256" key="2">
    <source>
        <dbReference type="SAM" id="Phobius"/>
    </source>
</evidence>
<feature type="compositionally biased region" description="Polar residues" evidence="1">
    <location>
        <begin position="220"/>
        <end position="236"/>
    </location>
</feature>
<name>A0AAW0QJ98_9PEZI</name>
<dbReference type="Proteomes" id="UP001392437">
    <property type="component" value="Unassembled WGS sequence"/>
</dbReference>
<feature type="transmembrane region" description="Helical" evidence="2">
    <location>
        <begin position="250"/>
        <end position="275"/>
    </location>
</feature>
<accession>A0AAW0QJ98</accession>
<gene>
    <name evidence="3" type="ORF">PG999_009466</name>
</gene>
<protein>
    <recommendedName>
        <fullName evidence="5">Glycoside hydrolase</fullName>
    </recommendedName>
</protein>